<proteinExistence type="predicted"/>
<name>A0A9E7CUJ4_9FLAO</name>
<dbReference type="RefSeq" id="WP_255844909.1">
    <property type="nucleotide sequence ID" value="NZ_CP094358.1"/>
</dbReference>
<protein>
    <submittedName>
        <fullName evidence="1">SusD/RagB family nutrient-binding outer membrane lipoprotein</fullName>
    </submittedName>
</protein>
<dbReference type="EMBL" id="CP094358">
    <property type="protein sequence ID" value="UOB18537.1"/>
    <property type="molecule type" value="Genomic_DNA"/>
</dbReference>
<gene>
    <name evidence="1" type="ORF">MQE35_04430</name>
</gene>
<accession>A0A9E7CUJ4</accession>
<sequence>MKSYIAIIFVIILSTSCSDLVEGINDDPNNVTQSSFGNVLTGAEVGNTLFQSGESSRRAAIFAGQYTGIDRQHLGFTTYSVISSDFDGVWSDSYVNALRNTIVAEEVANDENLEGISKGITLVLQAHVFGSLASLYGDIPFDEAGNFLISDPVFEDQIEVYAKIQKQLDEAIELLNSEIDRPEAGADIYFNGNPDKWIEAANTLKARFYMHTKNYQKAYDAAGRGISSIDNSMYSPHKDSDDAGNLNYQFFIGRGETDVVVSDFMVSLLNPGASNPIAANYRGNTKTDETGRYNYLFVTNTAGVQPNTTNGFAAQTAPAPLVTYEENLLILAEAGFRVGGFDTGLDNLNRFRAFMATGGYLTNADPAQITYEPYEASDFEAGGMENPDSISRENALLREILEERYVTLFGQIETFNDTRRTENETVVRVPVMPNTGDLLPQRFLYAQSEINSNNNVPDPLPEFFEKTPVNE</sequence>
<dbReference type="InterPro" id="IPR041662">
    <property type="entry name" value="SusD-like_2"/>
</dbReference>
<organism evidence="1 2">
    <name type="scientific">Abyssalbus ytuae</name>
    <dbReference type="NCBI Taxonomy" id="2926907"/>
    <lineage>
        <taxon>Bacteria</taxon>
        <taxon>Pseudomonadati</taxon>
        <taxon>Bacteroidota</taxon>
        <taxon>Flavobacteriia</taxon>
        <taxon>Flavobacteriales</taxon>
        <taxon>Flavobacteriaceae</taxon>
        <taxon>Abyssalbus</taxon>
    </lineage>
</organism>
<keyword evidence="1" id="KW-0449">Lipoprotein</keyword>
<dbReference type="SUPFAM" id="SSF48452">
    <property type="entry name" value="TPR-like"/>
    <property type="match status" value="1"/>
</dbReference>
<dbReference type="InterPro" id="IPR011990">
    <property type="entry name" value="TPR-like_helical_dom_sf"/>
</dbReference>
<dbReference type="PROSITE" id="PS51257">
    <property type="entry name" value="PROKAR_LIPOPROTEIN"/>
    <property type="match status" value="1"/>
</dbReference>
<evidence type="ECO:0000313" key="1">
    <source>
        <dbReference type="EMBL" id="UOB18537.1"/>
    </source>
</evidence>
<dbReference type="Pfam" id="PF12771">
    <property type="entry name" value="SusD-like_2"/>
    <property type="match status" value="1"/>
</dbReference>
<keyword evidence="2" id="KW-1185">Reference proteome</keyword>
<dbReference type="Proteomes" id="UP000831290">
    <property type="component" value="Chromosome"/>
</dbReference>
<evidence type="ECO:0000313" key="2">
    <source>
        <dbReference type="Proteomes" id="UP000831290"/>
    </source>
</evidence>
<reference evidence="1" key="1">
    <citation type="submission" date="2022-03" db="EMBL/GenBank/DDBJ databases">
        <title>Description of Abyssus ytuae gen. nov., sp. nov., a novel member of the family Flavobacteriaceae isolated from the sediment of Mariana Trench.</title>
        <authorList>
            <person name="Zhang J."/>
            <person name="Xu X."/>
        </authorList>
    </citation>
    <scope>NUCLEOTIDE SEQUENCE</scope>
    <source>
        <strain evidence="1">MT3330</strain>
    </source>
</reference>
<dbReference type="Gene3D" id="1.25.40.390">
    <property type="match status" value="1"/>
</dbReference>
<dbReference type="AlphaFoldDB" id="A0A9E7CUJ4"/>
<dbReference type="KEGG" id="fbm:MQE35_04430"/>